<dbReference type="Proteomes" id="UP000183200">
    <property type="component" value="Unassembled WGS sequence"/>
</dbReference>
<organism evidence="1 2">
    <name type="scientific">Pedobacter steynii</name>
    <dbReference type="NCBI Taxonomy" id="430522"/>
    <lineage>
        <taxon>Bacteria</taxon>
        <taxon>Pseudomonadati</taxon>
        <taxon>Bacteroidota</taxon>
        <taxon>Sphingobacteriia</taxon>
        <taxon>Sphingobacteriales</taxon>
        <taxon>Sphingobacteriaceae</taxon>
        <taxon>Pedobacter</taxon>
    </lineage>
</organism>
<dbReference type="EMBL" id="FNGY01000001">
    <property type="protein sequence ID" value="SDL56279.1"/>
    <property type="molecule type" value="Genomic_DNA"/>
</dbReference>
<keyword evidence="2" id="KW-1185">Reference proteome</keyword>
<dbReference type="OrthoDB" id="9766256at2"/>
<dbReference type="SUPFAM" id="SSF48452">
    <property type="entry name" value="TPR-like"/>
    <property type="match status" value="1"/>
</dbReference>
<accession>A0A1G9L2U7</accession>
<dbReference type="InterPro" id="IPR041662">
    <property type="entry name" value="SusD-like_2"/>
</dbReference>
<dbReference type="Gene3D" id="1.25.40.390">
    <property type="match status" value="1"/>
</dbReference>
<dbReference type="RefSeq" id="WP_143010324.1">
    <property type="nucleotide sequence ID" value="NZ_FNGY01000001.1"/>
</dbReference>
<gene>
    <name evidence="1" type="ORF">SAMN05421820_101747</name>
</gene>
<dbReference type="Pfam" id="PF12771">
    <property type="entry name" value="SusD-like_2"/>
    <property type="match status" value="1"/>
</dbReference>
<protein>
    <submittedName>
        <fullName evidence="1">Starch-binding associating with outer membrane</fullName>
    </submittedName>
</protein>
<evidence type="ECO:0000313" key="1">
    <source>
        <dbReference type="EMBL" id="SDL56279.1"/>
    </source>
</evidence>
<sequence>MNHINHITKKLAIVLLSGFTLCNFSCKKNFAETNTNPSVVTKPDINALFSYSVENLESYQGTEWIWENLEQLLRYTQHLTTDPYELSTNINSRYRTYYNSILPNLFAIRNEVATRADKDRYKNINAVTYIVQILHGLKVTDMNGSIPYSQAIQGRVDNNFKPVYDNQKALYDTWLKELDASLADLKAGGSDQVNFGAADFFYKNVWVNWAKLANTLKLRIAVRYEKQDLEIAKRIFKEVMTDATGPIDNDDAGQFVYDKPEHNPIGNDIDYRSPRFGTSSIVNFLKSNNDPRLKIYFSPNDLLGNFKDVLVANGKTLPSFINLNDPLIMYQGGPADWTTDPAVATYYKNAFPVSASVSYKLMSTINKKFFAPRYGSNTTGKMLDYMVTYAETCFYIAEFVQKGYGAGFDTKGSAEDWYKKGVTSSIKTMNKIAVNAVSATGFEGNGDAEIAAYLNQPGVRFNGSNDLERIYIQEYLNFYRLANEAFTFCRRTGYPKNSSAYYARNAWNEPIPRRYALDEPPVGTNNENWLKAQQEQGFTPGNKELQVLSTQRLWFDKNSPNFGGGN</sequence>
<reference evidence="2" key="1">
    <citation type="submission" date="2016-10" db="EMBL/GenBank/DDBJ databases">
        <authorList>
            <person name="Varghese N."/>
            <person name="Submissions S."/>
        </authorList>
    </citation>
    <scope>NUCLEOTIDE SEQUENCE [LARGE SCALE GENOMIC DNA]</scope>
    <source>
        <strain evidence="2">DSM 19110</strain>
    </source>
</reference>
<dbReference type="InterPro" id="IPR011990">
    <property type="entry name" value="TPR-like_helical_dom_sf"/>
</dbReference>
<evidence type="ECO:0000313" key="2">
    <source>
        <dbReference type="Proteomes" id="UP000183200"/>
    </source>
</evidence>
<proteinExistence type="predicted"/>
<name>A0A1G9L2U7_9SPHI</name>
<dbReference type="AlphaFoldDB" id="A0A1G9L2U7"/>